<evidence type="ECO:0000313" key="3">
    <source>
        <dbReference type="EMBL" id="MTW02758.1"/>
    </source>
</evidence>
<dbReference type="GO" id="GO:0046872">
    <property type="term" value="F:metal ion binding"/>
    <property type="evidence" value="ECO:0007669"/>
    <property type="project" value="UniProtKB-KW"/>
</dbReference>
<dbReference type="AlphaFoldDB" id="A0A6L6Q0J3"/>
<protein>
    <submittedName>
        <fullName evidence="3">FAA hydrolase family protein</fullName>
    </submittedName>
</protein>
<dbReference type="Gene3D" id="3.90.850.10">
    <property type="entry name" value="Fumarylacetoacetase-like, C-terminal domain"/>
    <property type="match status" value="1"/>
</dbReference>
<dbReference type="InterPro" id="IPR011234">
    <property type="entry name" value="Fumarylacetoacetase-like_C"/>
</dbReference>
<keyword evidence="3" id="KW-0378">Hydrolase</keyword>
<dbReference type="GO" id="GO:0018773">
    <property type="term" value="F:acetylpyruvate hydrolase activity"/>
    <property type="evidence" value="ECO:0007669"/>
    <property type="project" value="TreeGrafter"/>
</dbReference>
<accession>A0A6L6Q0J3</accession>
<evidence type="ECO:0000256" key="1">
    <source>
        <dbReference type="ARBA" id="ARBA00022723"/>
    </source>
</evidence>
<dbReference type="Proteomes" id="UP000484015">
    <property type="component" value="Unassembled WGS sequence"/>
</dbReference>
<dbReference type="PANTHER" id="PTHR11820">
    <property type="entry name" value="ACYLPYRUVASE"/>
    <property type="match status" value="1"/>
</dbReference>
<name>A0A6L6Q0J3_9BURK</name>
<dbReference type="OrthoDB" id="8582489at2"/>
<feature type="domain" description="Fumarylacetoacetase-like C-terminal" evidence="2">
    <location>
        <begin position="29"/>
        <end position="233"/>
    </location>
</feature>
<evidence type="ECO:0000259" key="2">
    <source>
        <dbReference type="Pfam" id="PF01557"/>
    </source>
</evidence>
<dbReference type="PANTHER" id="PTHR11820:SF90">
    <property type="entry name" value="FLUTATHIONE S-TRANSFERASE"/>
    <property type="match status" value="1"/>
</dbReference>
<evidence type="ECO:0000313" key="4">
    <source>
        <dbReference type="Proteomes" id="UP000484015"/>
    </source>
</evidence>
<dbReference type="EMBL" id="WNLA01000006">
    <property type="protein sequence ID" value="MTW02758.1"/>
    <property type="molecule type" value="Genomic_DNA"/>
</dbReference>
<sequence length="236" mass="25564">MSSSYVFPVRHVVGLPVAGSEAQFPVRRVYCVGRNYAGHAREMGSDPDREPPFFFCKPGDDAAIVPSKPGAVTELPYPPQTSNYHFECELVVAIGKGGRDIPVEEARQHIFGYAVGFDMTRRDLQGQMKDAGRPWEVGKAFDYSAPIGMLHRAEDVPGIEQASIALSVDGQVRQSSSISHLIWSLSETIANLSTLWELQPGDLIFSGTPEGVGAVQRGQTLVGEIAGLTPLLVKIV</sequence>
<proteinExistence type="predicted"/>
<keyword evidence="1" id="KW-0479">Metal-binding</keyword>
<keyword evidence="4" id="KW-1185">Reference proteome</keyword>
<dbReference type="SUPFAM" id="SSF56529">
    <property type="entry name" value="FAH"/>
    <property type="match status" value="1"/>
</dbReference>
<gene>
    <name evidence="3" type="ORF">GM668_11765</name>
</gene>
<organism evidence="3 4">
    <name type="scientific">Pseudoduganella ginsengisoli</name>
    <dbReference type="NCBI Taxonomy" id="1462440"/>
    <lineage>
        <taxon>Bacteria</taxon>
        <taxon>Pseudomonadati</taxon>
        <taxon>Pseudomonadota</taxon>
        <taxon>Betaproteobacteria</taxon>
        <taxon>Burkholderiales</taxon>
        <taxon>Oxalobacteraceae</taxon>
        <taxon>Telluria group</taxon>
        <taxon>Pseudoduganella</taxon>
    </lineage>
</organism>
<dbReference type="InterPro" id="IPR036663">
    <property type="entry name" value="Fumarylacetoacetase_C_sf"/>
</dbReference>
<dbReference type="Pfam" id="PF01557">
    <property type="entry name" value="FAA_hydrolase"/>
    <property type="match status" value="1"/>
</dbReference>
<reference evidence="3 4" key="1">
    <citation type="submission" date="2019-11" db="EMBL/GenBank/DDBJ databases">
        <title>Type strains purchased from KCTC, JCM and DSMZ.</title>
        <authorList>
            <person name="Lu H."/>
        </authorList>
    </citation>
    <scope>NUCLEOTIDE SEQUENCE [LARGE SCALE GENOMIC DNA]</scope>
    <source>
        <strain evidence="3 4">KCTC 42409</strain>
    </source>
</reference>
<comment type="caution">
    <text evidence="3">The sequence shown here is derived from an EMBL/GenBank/DDBJ whole genome shotgun (WGS) entry which is preliminary data.</text>
</comment>